<sequence>MLIMKSDSSLEIAKNDAIIGAQQVLEAFDLPNSGKPTCTEVETNESTLHTFLVRFRHNRYYVTITGGFTAQIFVPTKAMISKISDDRKDDRPINVGSAVFNNTWQIVAANATV</sequence>
<proteinExistence type="predicted"/>
<accession>A0A1F7YNV7</accession>
<gene>
    <name evidence="1" type="ORF">A2801_04015</name>
</gene>
<evidence type="ECO:0000313" key="1">
    <source>
        <dbReference type="EMBL" id="OGM29011.1"/>
    </source>
</evidence>
<comment type="caution">
    <text evidence="1">The sequence shown here is derived from an EMBL/GenBank/DDBJ whole genome shotgun (WGS) entry which is preliminary data.</text>
</comment>
<reference evidence="1 2" key="1">
    <citation type="journal article" date="2016" name="Nat. Commun.">
        <title>Thousands of microbial genomes shed light on interconnected biogeochemical processes in an aquifer system.</title>
        <authorList>
            <person name="Anantharaman K."/>
            <person name="Brown C.T."/>
            <person name="Hug L.A."/>
            <person name="Sharon I."/>
            <person name="Castelle C.J."/>
            <person name="Probst A.J."/>
            <person name="Thomas B.C."/>
            <person name="Singh A."/>
            <person name="Wilkins M.J."/>
            <person name="Karaoz U."/>
            <person name="Brodie E.L."/>
            <person name="Williams K.H."/>
            <person name="Hubbard S.S."/>
            <person name="Banfield J.F."/>
        </authorList>
    </citation>
    <scope>NUCLEOTIDE SEQUENCE [LARGE SCALE GENOMIC DNA]</scope>
</reference>
<dbReference type="EMBL" id="MGGM01000021">
    <property type="protein sequence ID" value="OGM29011.1"/>
    <property type="molecule type" value="Genomic_DNA"/>
</dbReference>
<dbReference type="AlphaFoldDB" id="A0A1F7YNV7"/>
<dbReference type="Proteomes" id="UP000177263">
    <property type="component" value="Unassembled WGS sequence"/>
</dbReference>
<protein>
    <submittedName>
        <fullName evidence="1">Uncharacterized protein</fullName>
    </submittedName>
</protein>
<evidence type="ECO:0000313" key="2">
    <source>
        <dbReference type="Proteomes" id="UP000177263"/>
    </source>
</evidence>
<name>A0A1F7YNV7_9BACT</name>
<dbReference type="STRING" id="1802500.A2801_04015"/>
<organism evidence="1 2">
    <name type="scientific">Candidatus Woesebacteria bacterium RIFCSPHIGHO2_01_FULL_41_10</name>
    <dbReference type="NCBI Taxonomy" id="1802500"/>
    <lineage>
        <taxon>Bacteria</taxon>
        <taxon>Candidatus Woeseibacteriota</taxon>
    </lineage>
</organism>